<gene>
    <name evidence="1" type="ORF">NIES2119_03230</name>
</gene>
<dbReference type="RefSeq" id="WP_073592041.1">
    <property type="nucleotide sequence ID" value="NZ_MRCE01000003.1"/>
</dbReference>
<name>A0A1U7IRI7_9CYAN</name>
<comment type="caution">
    <text evidence="1">The sequence shown here is derived from an EMBL/GenBank/DDBJ whole genome shotgun (WGS) entry which is preliminary data.</text>
</comment>
<evidence type="ECO:0008006" key="3">
    <source>
        <dbReference type="Google" id="ProtNLM"/>
    </source>
</evidence>
<dbReference type="EMBL" id="MRCE01000003">
    <property type="protein sequence ID" value="OKH39979.1"/>
    <property type="molecule type" value="Genomic_DNA"/>
</dbReference>
<dbReference type="OrthoDB" id="488889at2"/>
<dbReference type="Proteomes" id="UP000185860">
    <property type="component" value="Unassembled WGS sequence"/>
</dbReference>
<dbReference type="AlphaFoldDB" id="A0A1U7IRI7"/>
<evidence type="ECO:0000313" key="2">
    <source>
        <dbReference type="Proteomes" id="UP000185860"/>
    </source>
</evidence>
<sequence length="69" mass="7851">MKLTATEQGLFIPKELLGENQEFEIIQEQGKIIITSIEKTSSIWDLGKDPVDCDVKDGAINHDRYLYNP</sequence>
<protein>
    <recommendedName>
        <fullName evidence="3">AbrB family transcriptional regulator</fullName>
    </recommendedName>
</protein>
<reference evidence="1 2" key="1">
    <citation type="submission" date="2016-11" db="EMBL/GenBank/DDBJ databases">
        <title>Draft Genome Sequences of Nine Cyanobacterial Strains from Diverse Habitats.</title>
        <authorList>
            <person name="Zhu T."/>
            <person name="Hou S."/>
            <person name="Lu X."/>
            <person name="Hess W.R."/>
        </authorList>
    </citation>
    <scope>NUCLEOTIDE SEQUENCE [LARGE SCALE GENOMIC DNA]</scope>
    <source>
        <strain evidence="1 2">IAM M-71</strain>
    </source>
</reference>
<proteinExistence type="predicted"/>
<evidence type="ECO:0000313" key="1">
    <source>
        <dbReference type="EMBL" id="OKH39979.1"/>
    </source>
</evidence>
<accession>A0A1U7IRI7</accession>
<organism evidence="1 2">
    <name type="scientific">[Phormidium ambiguum] IAM M-71</name>
    <dbReference type="NCBI Taxonomy" id="454136"/>
    <lineage>
        <taxon>Bacteria</taxon>
        <taxon>Bacillati</taxon>
        <taxon>Cyanobacteriota</taxon>
        <taxon>Cyanophyceae</taxon>
        <taxon>Oscillatoriophycideae</taxon>
        <taxon>Aerosakkonematales</taxon>
        <taxon>Aerosakkonemataceae</taxon>
        <taxon>Floridanema</taxon>
    </lineage>
</organism>